<evidence type="ECO:0000313" key="7">
    <source>
        <dbReference type="EMBL" id="KAJ9691294.1"/>
    </source>
</evidence>
<keyword evidence="5 6" id="KW-0472">Membrane</keyword>
<dbReference type="GO" id="GO:0016020">
    <property type="term" value="C:membrane"/>
    <property type="evidence" value="ECO:0007669"/>
    <property type="project" value="UniProtKB-SubCell"/>
</dbReference>
<comment type="caution">
    <text evidence="7">The sequence shown here is derived from an EMBL/GenBank/DDBJ whole genome shotgun (WGS) entry which is preliminary data.</text>
</comment>
<comment type="similarity">
    <text evidence="2 6">Belongs to the peroxisomal membrane protein PXMP2/4 family.</text>
</comment>
<dbReference type="InterPro" id="IPR007248">
    <property type="entry name" value="Mpv17_PMP22"/>
</dbReference>
<sequence>MKSLGENLGDYGNGNPLCGMERAFLIDFVLGIHFWMLCSNHDWLRALQMASYGFLLYGPGSYAWYQYLDRALPKQTIENLLLKIPISALNFWVVPLQARVVFMSMGSIFWNFCLSAIMSK</sequence>
<accession>A0AA38ZLY7</accession>
<evidence type="ECO:0000313" key="8">
    <source>
        <dbReference type="Proteomes" id="UP001168098"/>
    </source>
</evidence>
<feature type="transmembrane region" description="Helical" evidence="6">
    <location>
        <begin position="88"/>
        <end position="114"/>
    </location>
</feature>
<evidence type="ECO:0000256" key="2">
    <source>
        <dbReference type="ARBA" id="ARBA00006824"/>
    </source>
</evidence>
<evidence type="ECO:0000256" key="5">
    <source>
        <dbReference type="ARBA" id="ARBA00023136"/>
    </source>
</evidence>
<evidence type="ECO:0000256" key="1">
    <source>
        <dbReference type="ARBA" id="ARBA00004141"/>
    </source>
</evidence>
<dbReference type="Pfam" id="PF04117">
    <property type="entry name" value="Mpv17_PMP22"/>
    <property type="match status" value="1"/>
</dbReference>
<proteinExistence type="inferred from homology"/>
<keyword evidence="8" id="KW-1185">Reference proteome</keyword>
<dbReference type="Proteomes" id="UP001168098">
    <property type="component" value="Unassembled WGS sequence"/>
</dbReference>
<evidence type="ECO:0000256" key="4">
    <source>
        <dbReference type="ARBA" id="ARBA00022989"/>
    </source>
</evidence>
<reference evidence="7 8" key="1">
    <citation type="journal article" date="2023" name="BMC Biotechnol.">
        <title>Vitis rotundifolia cv Carlos genome sequencing.</title>
        <authorList>
            <person name="Huff M."/>
            <person name="Hulse-Kemp A."/>
            <person name="Scheffler B."/>
            <person name="Youngblood R."/>
            <person name="Simpson S."/>
            <person name="Babiker E."/>
            <person name="Staton M."/>
        </authorList>
    </citation>
    <scope>NUCLEOTIDE SEQUENCE [LARGE SCALE GENOMIC DNA]</scope>
    <source>
        <tissue evidence="7">Leaf</tissue>
    </source>
</reference>
<dbReference type="PANTHER" id="PTHR11266:SF91">
    <property type="entry name" value="EXPRESSED PROTEIN"/>
    <property type="match status" value="1"/>
</dbReference>
<feature type="transmembrane region" description="Helical" evidence="6">
    <location>
        <begin position="50"/>
        <end position="68"/>
    </location>
</feature>
<keyword evidence="3 6" id="KW-0812">Transmembrane</keyword>
<evidence type="ECO:0000256" key="6">
    <source>
        <dbReference type="RuleBase" id="RU363053"/>
    </source>
</evidence>
<keyword evidence="4 6" id="KW-1133">Transmembrane helix</keyword>
<comment type="subcellular location">
    <subcellularLocation>
        <location evidence="1">Membrane</location>
        <topology evidence="1">Multi-pass membrane protein</topology>
    </subcellularLocation>
</comment>
<evidence type="ECO:0000256" key="3">
    <source>
        <dbReference type="ARBA" id="ARBA00022692"/>
    </source>
</evidence>
<name>A0AA38ZLY7_VITRO</name>
<dbReference type="GO" id="GO:0005737">
    <property type="term" value="C:cytoplasm"/>
    <property type="evidence" value="ECO:0007669"/>
    <property type="project" value="TreeGrafter"/>
</dbReference>
<gene>
    <name evidence="7" type="ORF">PVL29_013465</name>
</gene>
<dbReference type="EMBL" id="JARBHA010000010">
    <property type="protein sequence ID" value="KAJ9691294.1"/>
    <property type="molecule type" value="Genomic_DNA"/>
</dbReference>
<organism evidence="7 8">
    <name type="scientific">Vitis rotundifolia</name>
    <name type="common">Muscadine grape</name>
    <dbReference type="NCBI Taxonomy" id="103349"/>
    <lineage>
        <taxon>Eukaryota</taxon>
        <taxon>Viridiplantae</taxon>
        <taxon>Streptophyta</taxon>
        <taxon>Embryophyta</taxon>
        <taxon>Tracheophyta</taxon>
        <taxon>Spermatophyta</taxon>
        <taxon>Magnoliopsida</taxon>
        <taxon>eudicotyledons</taxon>
        <taxon>Gunneridae</taxon>
        <taxon>Pentapetalae</taxon>
        <taxon>rosids</taxon>
        <taxon>Vitales</taxon>
        <taxon>Vitaceae</taxon>
        <taxon>Viteae</taxon>
        <taxon>Vitis</taxon>
    </lineage>
</organism>
<protein>
    <submittedName>
        <fullName evidence="7">Uncharacterized protein</fullName>
    </submittedName>
</protein>
<dbReference type="AlphaFoldDB" id="A0AA38ZLY7"/>
<dbReference type="PANTHER" id="PTHR11266">
    <property type="entry name" value="PEROXISOMAL MEMBRANE PROTEIN 2, PXMP2 MPV17"/>
    <property type="match status" value="1"/>
</dbReference>